<protein>
    <submittedName>
        <fullName evidence="1">Uncharacterized protein</fullName>
    </submittedName>
</protein>
<dbReference type="Proteomes" id="UP000050455">
    <property type="component" value="Unassembled WGS sequence"/>
</dbReference>
<evidence type="ECO:0000313" key="2">
    <source>
        <dbReference type="Proteomes" id="UP000050455"/>
    </source>
</evidence>
<gene>
    <name evidence="1" type="ORF">ALO64_200107</name>
</gene>
<organism evidence="1 2">
    <name type="scientific">Pseudomonas meliae</name>
    <dbReference type="NCBI Taxonomy" id="86176"/>
    <lineage>
        <taxon>Bacteria</taxon>
        <taxon>Pseudomonadati</taxon>
        <taxon>Pseudomonadota</taxon>
        <taxon>Gammaproteobacteria</taxon>
        <taxon>Pseudomonadales</taxon>
        <taxon>Pseudomonadaceae</taxon>
        <taxon>Pseudomonas</taxon>
    </lineage>
</organism>
<evidence type="ECO:0000313" key="1">
    <source>
        <dbReference type="EMBL" id="KPX90869.1"/>
    </source>
</evidence>
<comment type="caution">
    <text evidence="1">The sequence shown here is derived from an EMBL/GenBank/DDBJ whole genome shotgun (WGS) entry which is preliminary data.</text>
</comment>
<proteinExistence type="predicted"/>
<dbReference type="EMBL" id="LJQT01000176">
    <property type="protein sequence ID" value="KPX90869.1"/>
    <property type="molecule type" value="Genomic_DNA"/>
</dbReference>
<sequence>MKVRTMEFKLTYRTLRWSANTSLRVKKIDTGWHISHQAINGDADCEGAPFLEMNLNQDNVKFPEGVGTFLGFVWRQLDIGDIDEERAQQMIQEIGDWITACETSQPVWKVWNS</sequence>
<keyword evidence="2" id="KW-1185">Reference proteome</keyword>
<name>A0A0P9VJP7_9PSED</name>
<accession>A0A0P9VJP7</accession>
<dbReference type="Gene3D" id="3.30.2210.10">
    <property type="entry name" value="Integron cassette protein superfamily"/>
    <property type="match status" value="1"/>
</dbReference>
<dbReference type="PATRIC" id="fig|86176.4.peg.3507"/>
<dbReference type="InterPro" id="IPR048474">
    <property type="entry name" value="M1E1E6-like_sf"/>
</dbReference>
<dbReference type="AlphaFoldDB" id="A0A0P9VJP7"/>
<reference evidence="1 2" key="1">
    <citation type="submission" date="2015-09" db="EMBL/GenBank/DDBJ databases">
        <title>Genome announcement of multiple Pseudomonas syringae strains.</title>
        <authorList>
            <person name="Thakur S."/>
            <person name="Wang P.W."/>
            <person name="Gong Y."/>
            <person name="Weir B.S."/>
            <person name="Guttman D.S."/>
        </authorList>
    </citation>
    <scope>NUCLEOTIDE SEQUENCE [LARGE SCALE GENOMIC DNA]</scope>
    <source>
        <strain evidence="1 2">ICMP6289</strain>
    </source>
</reference>